<keyword evidence="2" id="KW-1185">Reference proteome</keyword>
<name>A0A059Y257_9BACT</name>
<evidence type="ECO:0000313" key="2">
    <source>
        <dbReference type="Proteomes" id="UP000027059"/>
    </source>
</evidence>
<dbReference type="KEGG" id="lfp:Y981_05030"/>
<dbReference type="Proteomes" id="UP000027059">
    <property type="component" value="Chromosome"/>
</dbReference>
<organism evidence="1 2">
    <name type="scientific">Leptospirillum ferriphilum YSK</name>
    <dbReference type="NCBI Taxonomy" id="1441628"/>
    <lineage>
        <taxon>Bacteria</taxon>
        <taxon>Pseudomonadati</taxon>
        <taxon>Nitrospirota</taxon>
        <taxon>Nitrospiria</taxon>
        <taxon>Nitrospirales</taxon>
        <taxon>Nitrospiraceae</taxon>
        <taxon>Leptospirillum</taxon>
    </lineage>
</organism>
<accession>A0A059Y257</accession>
<dbReference type="EMBL" id="CP007243">
    <property type="protein sequence ID" value="AIA31646.1"/>
    <property type="molecule type" value="Genomic_DNA"/>
</dbReference>
<sequence>MKTLLMRMKLPESGVSGVRPGNLPNQSMNSFRRLSTFFNPFIKLSGIQPDFIIILRIVGTNNLQESSIPGGSGISNNYPVDRLFPSAMSRQSNTYRQSFLLKLKS</sequence>
<reference evidence="2" key="1">
    <citation type="submission" date="2014-02" db="EMBL/GenBank/DDBJ databases">
        <title>Complete genome sequence and comparative genomic analysis of the nitrogen-fixing bacterium Leptospirillum ferriphilum YSK.</title>
        <authorList>
            <person name="Guo X."/>
            <person name="Yin H."/>
            <person name="Liang Y."/>
            <person name="Hu Q."/>
            <person name="Ma L."/>
            <person name="Xiao Y."/>
            <person name="Zhang X."/>
            <person name="Qiu G."/>
            <person name="Liu X."/>
        </authorList>
    </citation>
    <scope>NUCLEOTIDE SEQUENCE [LARGE SCALE GENOMIC DNA]</scope>
    <source>
        <strain evidence="2">YSK</strain>
    </source>
</reference>
<dbReference type="HOGENOM" id="CLU_2233172_0_0_0"/>
<gene>
    <name evidence="1" type="ORF">Y981_05030</name>
</gene>
<proteinExistence type="predicted"/>
<protein>
    <submittedName>
        <fullName evidence="1">Uncharacterized protein</fullName>
    </submittedName>
</protein>
<reference evidence="1 2" key="2">
    <citation type="journal article" date="2015" name="Biomed. Res. Int.">
        <title>Effects of Arsenite Resistance on the Growth and Functional Gene Expression of Leptospirillum ferriphilum and Acidithiobacillus thiooxidans in Pure Culture and Coculture.</title>
        <authorList>
            <person name="Jiang H."/>
            <person name="Liang Y."/>
            <person name="Yin H."/>
            <person name="Xiao Y."/>
            <person name="Guo X."/>
            <person name="Xu Y."/>
            <person name="Hu Q."/>
            <person name="Liu H."/>
            <person name="Liu X."/>
        </authorList>
    </citation>
    <scope>NUCLEOTIDE SEQUENCE [LARGE SCALE GENOMIC DNA]</scope>
    <source>
        <strain evidence="1 2">YSK</strain>
    </source>
</reference>
<evidence type="ECO:0000313" key="1">
    <source>
        <dbReference type="EMBL" id="AIA31646.1"/>
    </source>
</evidence>
<dbReference type="AlphaFoldDB" id="A0A059Y257"/>